<feature type="region of interest" description="Disordered" evidence="1">
    <location>
        <begin position="79"/>
        <end position="132"/>
    </location>
</feature>
<gene>
    <name evidence="2" type="ORF">JN12_03904</name>
</gene>
<dbReference type="EMBL" id="VLLN01000042">
    <property type="protein sequence ID" value="TWJ13315.1"/>
    <property type="molecule type" value="Genomic_DNA"/>
</dbReference>
<protein>
    <submittedName>
        <fullName evidence="2">Uncharacterized protein</fullName>
    </submittedName>
</protein>
<accession>A0A562V602</accession>
<reference evidence="2 3" key="1">
    <citation type="submission" date="2019-07" db="EMBL/GenBank/DDBJ databases">
        <title>Genomic Encyclopedia of Archaeal and Bacterial Type Strains, Phase II (KMG-II): from individual species to whole genera.</title>
        <authorList>
            <person name="Goeker M."/>
        </authorList>
    </citation>
    <scope>NUCLEOTIDE SEQUENCE [LARGE SCALE GENOMIC DNA]</scope>
    <source>
        <strain evidence="2 3">ATCC BAA-1139</strain>
    </source>
</reference>
<evidence type="ECO:0000313" key="3">
    <source>
        <dbReference type="Proteomes" id="UP000319449"/>
    </source>
</evidence>
<comment type="caution">
    <text evidence="2">The sequence shown here is derived from an EMBL/GenBank/DDBJ whole genome shotgun (WGS) entry which is preliminary data.</text>
</comment>
<name>A0A562V602_9BACT</name>
<organism evidence="2 3">
    <name type="scientific">Geobacter argillaceus</name>
    <dbReference type="NCBI Taxonomy" id="345631"/>
    <lineage>
        <taxon>Bacteria</taxon>
        <taxon>Pseudomonadati</taxon>
        <taxon>Thermodesulfobacteriota</taxon>
        <taxon>Desulfuromonadia</taxon>
        <taxon>Geobacterales</taxon>
        <taxon>Geobacteraceae</taxon>
        <taxon>Geobacter</taxon>
    </lineage>
</organism>
<dbReference type="RefSeq" id="WP_145025941.1">
    <property type="nucleotide sequence ID" value="NZ_VLLN01000042.1"/>
</dbReference>
<dbReference type="Proteomes" id="UP000319449">
    <property type="component" value="Unassembled WGS sequence"/>
</dbReference>
<evidence type="ECO:0000313" key="2">
    <source>
        <dbReference type="EMBL" id="TWJ13315.1"/>
    </source>
</evidence>
<keyword evidence="3" id="KW-1185">Reference proteome</keyword>
<feature type="compositionally biased region" description="Low complexity" evidence="1">
    <location>
        <begin position="97"/>
        <end position="122"/>
    </location>
</feature>
<proteinExistence type="predicted"/>
<dbReference type="AlphaFoldDB" id="A0A562V602"/>
<evidence type="ECO:0000256" key="1">
    <source>
        <dbReference type="SAM" id="MobiDB-lite"/>
    </source>
</evidence>
<sequence>MNDDRVIRYVYLNYACVNGVVTMTQVGNKVDLSPNQIMIPANGIQARTFRNKQGSYFFKVADAYRGLIGGKRMTDYPTGGVYEDSSPISSTRPRPLPSAAAVTATTPATKKTSAPASTSAPAGFPTTRSCSA</sequence>